<dbReference type="PROSITE" id="PS50297">
    <property type="entry name" value="ANK_REP_REGION"/>
    <property type="match status" value="5"/>
</dbReference>
<dbReference type="InterPro" id="IPR050745">
    <property type="entry name" value="Multifunctional_regulatory"/>
</dbReference>
<feature type="repeat" description="ANK" evidence="3">
    <location>
        <begin position="209"/>
        <end position="231"/>
    </location>
</feature>
<feature type="repeat" description="ANK" evidence="3">
    <location>
        <begin position="30"/>
        <end position="62"/>
    </location>
</feature>
<reference evidence="4 5" key="1">
    <citation type="submission" date="2024-09" db="EMBL/GenBank/DDBJ databases">
        <title>Rethinking Asexuality: The Enigmatic Case of Functional Sexual Genes in Lepraria (Stereocaulaceae).</title>
        <authorList>
            <person name="Doellman M."/>
            <person name="Sun Y."/>
            <person name="Barcenas-Pena A."/>
            <person name="Lumbsch H.T."/>
            <person name="Grewe F."/>
        </authorList>
    </citation>
    <scope>NUCLEOTIDE SEQUENCE [LARGE SCALE GENOMIC DNA]</scope>
    <source>
        <strain evidence="4 5">Grewe 0041</strain>
    </source>
</reference>
<dbReference type="PANTHER" id="PTHR24189:SF50">
    <property type="entry name" value="ANKYRIN REPEAT AND SOCS BOX PROTEIN 2"/>
    <property type="match status" value="1"/>
</dbReference>
<dbReference type="PANTHER" id="PTHR24189">
    <property type="entry name" value="MYOTROPHIN"/>
    <property type="match status" value="1"/>
</dbReference>
<evidence type="ECO:0000256" key="3">
    <source>
        <dbReference type="PROSITE-ProRule" id="PRU00023"/>
    </source>
</evidence>
<evidence type="ECO:0000313" key="5">
    <source>
        <dbReference type="Proteomes" id="UP001590951"/>
    </source>
</evidence>
<name>A0ABR4B1R7_9LECA</name>
<feature type="repeat" description="ANK" evidence="3">
    <location>
        <begin position="281"/>
        <end position="313"/>
    </location>
</feature>
<accession>A0ABR4B1R7</accession>
<gene>
    <name evidence="4" type="ORF">ABVK25_007767</name>
</gene>
<dbReference type="InterPro" id="IPR002110">
    <property type="entry name" value="Ankyrin_rpt"/>
</dbReference>
<dbReference type="Pfam" id="PF12796">
    <property type="entry name" value="Ank_2"/>
    <property type="match status" value="2"/>
</dbReference>
<keyword evidence="1" id="KW-0677">Repeat</keyword>
<dbReference type="InterPro" id="IPR036770">
    <property type="entry name" value="Ankyrin_rpt-contain_sf"/>
</dbReference>
<feature type="repeat" description="ANK" evidence="3">
    <location>
        <begin position="176"/>
        <end position="208"/>
    </location>
</feature>
<organism evidence="4 5">
    <name type="scientific">Lepraria finkii</name>
    <dbReference type="NCBI Taxonomy" id="1340010"/>
    <lineage>
        <taxon>Eukaryota</taxon>
        <taxon>Fungi</taxon>
        <taxon>Dikarya</taxon>
        <taxon>Ascomycota</taxon>
        <taxon>Pezizomycotina</taxon>
        <taxon>Lecanoromycetes</taxon>
        <taxon>OSLEUM clade</taxon>
        <taxon>Lecanoromycetidae</taxon>
        <taxon>Lecanorales</taxon>
        <taxon>Lecanorineae</taxon>
        <taxon>Stereocaulaceae</taxon>
        <taxon>Lepraria</taxon>
    </lineage>
</organism>
<protein>
    <submittedName>
        <fullName evidence="4">Uncharacterized protein</fullName>
    </submittedName>
</protein>
<feature type="repeat" description="ANK" evidence="3">
    <location>
        <begin position="243"/>
        <end position="280"/>
    </location>
</feature>
<feature type="repeat" description="ANK" evidence="3">
    <location>
        <begin position="62"/>
        <end position="94"/>
    </location>
</feature>
<keyword evidence="2 3" id="KW-0040">ANK repeat</keyword>
<dbReference type="SUPFAM" id="SSF48403">
    <property type="entry name" value="Ankyrin repeat"/>
    <property type="match status" value="1"/>
</dbReference>
<dbReference type="SMART" id="SM00248">
    <property type="entry name" value="ANK"/>
    <property type="match status" value="8"/>
</dbReference>
<comment type="caution">
    <text evidence="4">The sequence shown here is derived from an EMBL/GenBank/DDBJ whole genome shotgun (WGS) entry which is preliminary data.</text>
</comment>
<evidence type="ECO:0000256" key="1">
    <source>
        <dbReference type="ARBA" id="ARBA00022737"/>
    </source>
</evidence>
<proteinExistence type="predicted"/>
<dbReference type="Pfam" id="PF00023">
    <property type="entry name" value="Ank"/>
    <property type="match status" value="1"/>
</dbReference>
<evidence type="ECO:0000256" key="2">
    <source>
        <dbReference type="ARBA" id="ARBA00023043"/>
    </source>
</evidence>
<dbReference type="EMBL" id="JBHFEH010000031">
    <property type="protein sequence ID" value="KAL2051852.1"/>
    <property type="molecule type" value="Genomic_DNA"/>
</dbReference>
<keyword evidence="5" id="KW-1185">Reference proteome</keyword>
<evidence type="ECO:0000313" key="4">
    <source>
        <dbReference type="EMBL" id="KAL2051852.1"/>
    </source>
</evidence>
<dbReference type="Gene3D" id="1.25.40.20">
    <property type="entry name" value="Ankyrin repeat-containing domain"/>
    <property type="match status" value="2"/>
</dbReference>
<dbReference type="PROSITE" id="PS50088">
    <property type="entry name" value="ANK_REPEAT"/>
    <property type="match status" value="6"/>
</dbReference>
<sequence>MDIVKILLGKGANIDLHKGQSSFRTGTVGDCYTPLEAAVVIGDIEMAQYLLTNGAEVVNAGKRTSLLSTAASKGNEAILGILLNAGADIDYGDDSTEPPLFRAIAEQQLGSMKFLIEAGANVKAQRCLNTYIYKLASGPAITPLSAAVWRGFEDGVRLLLEYQVDIHATSKFSNQNPESPLHTAARQGFGHIARQLLEYGANVNEQIEEGWTPLHFAARCPSNEVVRLLVEEFKANVSLTLLNGSQAIHSAANAQHVHGQTGAVVSTLIEAGTDVNVCNGNGRTPLHWAGERGNLLAVQTLLERGARIDIREEETNMTPLDIAKMKFMAEPEYSWSWKHRKQILEELEKRV</sequence>
<dbReference type="PRINTS" id="PR01415">
    <property type="entry name" value="ANKYRIN"/>
</dbReference>
<dbReference type="Proteomes" id="UP001590951">
    <property type="component" value="Unassembled WGS sequence"/>
</dbReference>